<protein>
    <submittedName>
        <fullName evidence="10">Fungal-specific transcription factor domain-containing protein</fullName>
    </submittedName>
</protein>
<feature type="compositionally biased region" description="Polar residues" evidence="8">
    <location>
        <begin position="1"/>
        <end position="15"/>
    </location>
</feature>
<dbReference type="Proteomes" id="UP001182556">
    <property type="component" value="Unassembled WGS sequence"/>
</dbReference>
<dbReference type="InterPro" id="IPR052202">
    <property type="entry name" value="Yeast_MetPath_Reg"/>
</dbReference>
<feature type="region of interest" description="Disordered" evidence="8">
    <location>
        <begin position="1"/>
        <end position="28"/>
    </location>
</feature>
<dbReference type="CDD" id="cd00067">
    <property type="entry name" value="GAL4"/>
    <property type="match status" value="1"/>
</dbReference>
<dbReference type="SMART" id="SM00906">
    <property type="entry name" value="Fungal_trans"/>
    <property type="match status" value="1"/>
</dbReference>
<feature type="region of interest" description="Disordered" evidence="8">
    <location>
        <begin position="69"/>
        <end position="134"/>
    </location>
</feature>
<dbReference type="CDD" id="cd12148">
    <property type="entry name" value="fungal_TF_MHR"/>
    <property type="match status" value="1"/>
</dbReference>
<dbReference type="PROSITE" id="PS50048">
    <property type="entry name" value="ZN2_CY6_FUNGAL_2"/>
    <property type="match status" value="1"/>
</dbReference>
<dbReference type="PROSITE" id="PS00463">
    <property type="entry name" value="ZN2_CY6_FUNGAL_1"/>
    <property type="match status" value="1"/>
</dbReference>
<dbReference type="SMART" id="SM00066">
    <property type="entry name" value="GAL4"/>
    <property type="match status" value="1"/>
</dbReference>
<keyword evidence="7" id="KW-0539">Nucleus</keyword>
<name>A0AAD9FTN4_PAPLA</name>
<dbReference type="InterPro" id="IPR001138">
    <property type="entry name" value="Zn2Cys6_DnaBD"/>
</dbReference>
<feature type="region of interest" description="Disordered" evidence="8">
    <location>
        <begin position="178"/>
        <end position="220"/>
    </location>
</feature>
<dbReference type="Pfam" id="PF04082">
    <property type="entry name" value="Fungal_trans"/>
    <property type="match status" value="1"/>
</dbReference>
<keyword evidence="6" id="KW-0804">Transcription</keyword>
<evidence type="ECO:0000256" key="7">
    <source>
        <dbReference type="ARBA" id="ARBA00023242"/>
    </source>
</evidence>
<dbReference type="PANTHER" id="PTHR47782:SF12">
    <property type="entry name" value="ZN(II)2CYS6 TRANSCRIPTION FACTOR (EUROFUNG)"/>
    <property type="match status" value="1"/>
</dbReference>
<evidence type="ECO:0000313" key="10">
    <source>
        <dbReference type="EMBL" id="KAK1925995.1"/>
    </source>
</evidence>
<evidence type="ECO:0000256" key="3">
    <source>
        <dbReference type="ARBA" id="ARBA00022833"/>
    </source>
</evidence>
<dbReference type="GO" id="GO:0006351">
    <property type="term" value="P:DNA-templated transcription"/>
    <property type="evidence" value="ECO:0007669"/>
    <property type="project" value="InterPro"/>
</dbReference>
<evidence type="ECO:0000313" key="11">
    <source>
        <dbReference type="Proteomes" id="UP001182556"/>
    </source>
</evidence>
<dbReference type="GO" id="GO:0008270">
    <property type="term" value="F:zinc ion binding"/>
    <property type="evidence" value="ECO:0007669"/>
    <property type="project" value="InterPro"/>
</dbReference>
<keyword evidence="11" id="KW-1185">Reference proteome</keyword>
<evidence type="ECO:0000256" key="8">
    <source>
        <dbReference type="SAM" id="MobiDB-lite"/>
    </source>
</evidence>
<feature type="compositionally biased region" description="Polar residues" evidence="8">
    <location>
        <begin position="118"/>
        <end position="134"/>
    </location>
</feature>
<dbReference type="Gene3D" id="4.10.240.10">
    <property type="entry name" value="Zn(2)-C6 fungal-type DNA-binding domain"/>
    <property type="match status" value="1"/>
</dbReference>
<dbReference type="GO" id="GO:0005634">
    <property type="term" value="C:nucleus"/>
    <property type="evidence" value="ECO:0007669"/>
    <property type="project" value="UniProtKB-SubCell"/>
</dbReference>
<feature type="domain" description="Zn(2)-C6 fungal-type" evidence="9">
    <location>
        <begin position="30"/>
        <end position="63"/>
    </location>
</feature>
<evidence type="ECO:0000256" key="4">
    <source>
        <dbReference type="ARBA" id="ARBA00023015"/>
    </source>
</evidence>
<dbReference type="PANTHER" id="PTHR47782">
    <property type="entry name" value="ZN(II)2CYS6 TRANSCRIPTION FACTOR (EUROFUNG)-RELATED"/>
    <property type="match status" value="1"/>
</dbReference>
<evidence type="ECO:0000256" key="6">
    <source>
        <dbReference type="ARBA" id="ARBA00023163"/>
    </source>
</evidence>
<proteinExistence type="predicted"/>
<dbReference type="Pfam" id="PF00172">
    <property type="entry name" value="Zn_clus"/>
    <property type="match status" value="1"/>
</dbReference>
<dbReference type="InterPro" id="IPR007219">
    <property type="entry name" value="XnlR_reg_dom"/>
</dbReference>
<dbReference type="GO" id="GO:0000981">
    <property type="term" value="F:DNA-binding transcription factor activity, RNA polymerase II-specific"/>
    <property type="evidence" value="ECO:0007669"/>
    <property type="project" value="InterPro"/>
</dbReference>
<dbReference type="GO" id="GO:0045944">
    <property type="term" value="P:positive regulation of transcription by RNA polymerase II"/>
    <property type="evidence" value="ECO:0007669"/>
    <property type="project" value="TreeGrafter"/>
</dbReference>
<dbReference type="GO" id="GO:0043565">
    <property type="term" value="F:sequence-specific DNA binding"/>
    <property type="evidence" value="ECO:0007669"/>
    <property type="project" value="TreeGrafter"/>
</dbReference>
<organism evidence="10 11">
    <name type="scientific">Papiliotrema laurentii</name>
    <name type="common">Cryptococcus laurentii</name>
    <dbReference type="NCBI Taxonomy" id="5418"/>
    <lineage>
        <taxon>Eukaryota</taxon>
        <taxon>Fungi</taxon>
        <taxon>Dikarya</taxon>
        <taxon>Basidiomycota</taxon>
        <taxon>Agaricomycotina</taxon>
        <taxon>Tremellomycetes</taxon>
        <taxon>Tremellales</taxon>
        <taxon>Rhynchogastremaceae</taxon>
        <taxon>Papiliotrema</taxon>
    </lineage>
</organism>
<comment type="caution">
    <text evidence="10">The sequence shown here is derived from an EMBL/GenBank/DDBJ whole genome shotgun (WGS) entry which is preliminary data.</text>
</comment>
<dbReference type="SUPFAM" id="SSF57701">
    <property type="entry name" value="Zn2/Cys6 DNA-binding domain"/>
    <property type="match status" value="1"/>
</dbReference>
<keyword evidence="5" id="KW-0238">DNA-binding</keyword>
<gene>
    <name evidence="10" type="ORF">DB88DRAFT_480348</name>
</gene>
<feature type="region of interest" description="Disordered" evidence="8">
    <location>
        <begin position="689"/>
        <end position="713"/>
    </location>
</feature>
<comment type="subcellular location">
    <subcellularLocation>
        <location evidence="1">Nucleus</location>
    </subcellularLocation>
</comment>
<dbReference type="AlphaFoldDB" id="A0AAD9FTN4"/>
<feature type="compositionally biased region" description="Polar residues" evidence="8">
    <location>
        <begin position="182"/>
        <end position="193"/>
    </location>
</feature>
<evidence type="ECO:0000256" key="2">
    <source>
        <dbReference type="ARBA" id="ARBA00022723"/>
    </source>
</evidence>
<evidence type="ECO:0000259" key="9">
    <source>
        <dbReference type="PROSITE" id="PS50048"/>
    </source>
</evidence>
<evidence type="ECO:0000256" key="1">
    <source>
        <dbReference type="ARBA" id="ARBA00004123"/>
    </source>
</evidence>
<keyword evidence="2" id="KW-0479">Metal-binding</keyword>
<reference evidence="10" key="1">
    <citation type="submission" date="2023-02" db="EMBL/GenBank/DDBJ databases">
        <title>Identification and recombinant expression of a fungal hydrolase from Papiliotrema laurentii that hydrolyzes apple cutin and clears colloidal polyester polyurethane.</title>
        <authorList>
            <consortium name="DOE Joint Genome Institute"/>
            <person name="Roman V.A."/>
            <person name="Bojanowski C."/>
            <person name="Crable B.R."/>
            <person name="Wagner D.N."/>
            <person name="Hung C.S."/>
            <person name="Nadeau L.J."/>
            <person name="Schratz L."/>
            <person name="Haridas S."/>
            <person name="Pangilinan J."/>
            <person name="Lipzen A."/>
            <person name="Na H."/>
            <person name="Yan M."/>
            <person name="Ng V."/>
            <person name="Grigoriev I.V."/>
            <person name="Spatafora J.W."/>
            <person name="Barlow D."/>
            <person name="Biffinger J."/>
            <person name="Kelley-Loughnane N."/>
            <person name="Varaljay V.A."/>
            <person name="Crookes-Goodson W.J."/>
        </authorList>
    </citation>
    <scope>NUCLEOTIDE SEQUENCE</scope>
    <source>
        <strain evidence="10">5307AH</strain>
    </source>
</reference>
<keyword evidence="4" id="KW-0805">Transcription regulation</keyword>
<keyword evidence="3" id="KW-0862">Zinc</keyword>
<accession>A0AAD9FTN4</accession>
<dbReference type="EMBL" id="JAODAN010000002">
    <property type="protein sequence ID" value="KAK1925995.1"/>
    <property type="molecule type" value="Genomic_DNA"/>
</dbReference>
<evidence type="ECO:0000256" key="5">
    <source>
        <dbReference type="ARBA" id="ARBA00023125"/>
    </source>
</evidence>
<feature type="compositionally biased region" description="Low complexity" evidence="8">
    <location>
        <begin position="101"/>
        <end position="117"/>
    </location>
</feature>
<dbReference type="InterPro" id="IPR036864">
    <property type="entry name" value="Zn2-C6_fun-type_DNA-bd_sf"/>
</dbReference>
<sequence length="754" mass="83542">MSTATESRPVASSSTQKERRPRPNSYASKACERCRVRKQRCLLDADEEESCRNCVDSGSTCVFLPRPDKAKRSRHERYGSHQSLDTLDESLGTQDAPRPAPTSLSQSLPTTSLLTHPGQSNQENPPNTPMPMTSWSSWTQAAALPEQAVAPTPSSGVHYDWDLIMSTFARHASKIAAERGSGASTQPLTQAALNENVRPTAGTDSMPMVSPTSERESDDNSVFETAKGLAMISLEAAAEPHYIGESSGSLWTTVISRGMHTPRMTSATKPRAMRPSRSPSPSRLTVLRSQLLKPLSEELAKLVIDTVYRHLHSRYPFMDWMAFEKQWLRRDEILLAVAQDRVCDKDTGVAAFFILMILGIGSQYCRQQNLSGLLGAYDYYSLAQPYLSWIVQLHNLANVQGLLLLAIYSLRDTRGPSVWYISGVTMRLCIGLGLHRARAPHNVSPYIREIRKRVFWTCYTLDRMVSLLLGRPPGISDDDIDAELPSVEAVPGATRPMASAVHYIKLKQLESKIQRAVFTIGRRASMTVSDVYAFLQSIEQWENEIPQEASLEEHWAVPCCSKDWFLLRSVETRLHLLRPLCDEEGEMTQSFLPLLAQTAAQGCELQKRTHLLGTPSSSSQLHSTFICGLALLYTVFLRPSVLPLKEVFAAVKAASNTLFAYSQHTPTAAALYEIFEDLSTLCIDRISRNEAPPPSGATREWQKASAEAASSLDHNSAGEYADLLRTLGIEVDNGSTNLADDLWDLSAFLPNNPL</sequence>